<sequence length="93" mass="10367">MAEKLEVEIRESLGKRNTRRLRGAGKTPGILYGHGEQNVCVSVPSNTLDSLVMHGSRLVNLTGAVDESVFIRDVQWDTWGTKVTHVDFTRISE</sequence>
<dbReference type="GO" id="GO:0006412">
    <property type="term" value="P:translation"/>
    <property type="evidence" value="ECO:0007669"/>
    <property type="project" value="InterPro"/>
</dbReference>
<dbReference type="SUPFAM" id="SSF50715">
    <property type="entry name" value="Ribosomal protein L25-like"/>
    <property type="match status" value="1"/>
</dbReference>
<organism evidence="6">
    <name type="scientific">marine sediment metagenome</name>
    <dbReference type="NCBI Taxonomy" id="412755"/>
    <lineage>
        <taxon>unclassified sequences</taxon>
        <taxon>metagenomes</taxon>
        <taxon>ecological metagenomes</taxon>
    </lineage>
</organism>
<dbReference type="PANTHER" id="PTHR33284:SF1">
    <property type="entry name" value="RIBOSOMAL PROTEIN L25_GLN-TRNA SYNTHETASE, ANTI-CODON-BINDING DOMAIN-CONTAINING PROTEIN"/>
    <property type="match status" value="1"/>
</dbReference>
<keyword evidence="4" id="KW-0687">Ribonucleoprotein</keyword>
<accession>A0A0F9ITB7</accession>
<feature type="non-terminal residue" evidence="6">
    <location>
        <position position="93"/>
    </location>
</feature>
<feature type="domain" description="Large ribosomal subunit protein bL25 L25" evidence="5">
    <location>
        <begin position="5"/>
        <end position="88"/>
    </location>
</feature>
<dbReference type="Gene3D" id="2.40.240.10">
    <property type="entry name" value="Ribosomal Protein L25, Chain P"/>
    <property type="match status" value="1"/>
</dbReference>
<dbReference type="PANTHER" id="PTHR33284">
    <property type="entry name" value="RIBOSOMAL PROTEIN L25/GLN-TRNA SYNTHETASE, ANTI-CODON-BINDING DOMAIN-CONTAINING PROTEIN"/>
    <property type="match status" value="1"/>
</dbReference>
<keyword evidence="3" id="KW-0689">Ribosomal protein</keyword>
<keyword evidence="1" id="KW-0699">rRNA-binding</keyword>
<evidence type="ECO:0000256" key="3">
    <source>
        <dbReference type="ARBA" id="ARBA00022980"/>
    </source>
</evidence>
<dbReference type="InterPro" id="IPR011035">
    <property type="entry name" value="Ribosomal_bL25/Gln-tRNA_synth"/>
</dbReference>
<evidence type="ECO:0000313" key="6">
    <source>
        <dbReference type="EMBL" id="KKM60578.1"/>
    </source>
</evidence>
<dbReference type="InterPro" id="IPR020930">
    <property type="entry name" value="Ribosomal_uL5_bac-type"/>
</dbReference>
<evidence type="ECO:0000259" key="5">
    <source>
        <dbReference type="Pfam" id="PF01386"/>
    </source>
</evidence>
<dbReference type="CDD" id="cd00495">
    <property type="entry name" value="Ribosomal_L25_TL5_CTC"/>
    <property type="match status" value="1"/>
</dbReference>
<dbReference type="GO" id="GO:0022625">
    <property type="term" value="C:cytosolic large ribosomal subunit"/>
    <property type="evidence" value="ECO:0007669"/>
    <property type="project" value="TreeGrafter"/>
</dbReference>
<evidence type="ECO:0000256" key="1">
    <source>
        <dbReference type="ARBA" id="ARBA00022730"/>
    </source>
</evidence>
<dbReference type="AlphaFoldDB" id="A0A0F9ITB7"/>
<evidence type="ECO:0000256" key="4">
    <source>
        <dbReference type="ARBA" id="ARBA00023274"/>
    </source>
</evidence>
<protein>
    <recommendedName>
        <fullName evidence="5">Large ribosomal subunit protein bL25 L25 domain-containing protein</fullName>
    </recommendedName>
</protein>
<keyword evidence="2" id="KW-0694">RNA-binding</keyword>
<dbReference type="InterPro" id="IPR029751">
    <property type="entry name" value="Ribosomal_L25_dom"/>
</dbReference>
<dbReference type="EMBL" id="LAZR01011653">
    <property type="protein sequence ID" value="KKM60578.1"/>
    <property type="molecule type" value="Genomic_DNA"/>
</dbReference>
<evidence type="ECO:0000256" key="2">
    <source>
        <dbReference type="ARBA" id="ARBA00022884"/>
    </source>
</evidence>
<dbReference type="GO" id="GO:0003735">
    <property type="term" value="F:structural constituent of ribosome"/>
    <property type="evidence" value="ECO:0007669"/>
    <property type="project" value="InterPro"/>
</dbReference>
<dbReference type="InterPro" id="IPR020056">
    <property type="entry name" value="Rbsml_bL25/Gln-tRNA_synth_N"/>
</dbReference>
<comment type="caution">
    <text evidence="6">The sequence shown here is derived from an EMBL/GenBank/DDBJ whole genome shotgun (WGS) entry which is preliminary data.</text>
</comment>
<proteinExistence type="predicted"/>
<name>A0A0F9ITB7_9ZZZZ</name>
<reference evidence="6" key="1">
    <citation type="journal article" date="2015" name="Nature">
        <title>Complex archaea that bridge the gap between prokaryotes and eukaryotes.</title>
        <authorList>
            <person name="Spang A."/>
            <person name="Saw J.H."/>
            <person name="Jorgensen S.L."/>
            <person name="Zaremba-Niedzwiedzka K."/>
            <person name="Martijn J."/>
            <person name="Lind A.E."/>
            <person name="van Eijk R."/>
            <person name="Schleper C."/>
            <person name="Guy L."/>
            <person name="Ettema T.J."/>
        </authorList>
    </citation>
    <scope>NUCLEOTIDE SEQUENCE</scope>
</reference>
<dbReference type="GO" id="GO:0008097">
    <property type="term" value="F:5S rRNA binding"/>
    <property type="evidence" value="ECO:0007669"/>
    <property type="project" value="TreeGrafter"/>
</dbReference>
<gene>
    <name evidence="6" type="ORF">LCGC14_1540450</name>
</gene>
<dbReference type="Pfam" id="PF01386">
    <property type="entry name" value="Ribosomal_L25p"/>
    <property type="match status" value="1"/>
</dbReference>